<dbReference type="PaxDb" id="5141-EFNCRP00000001692"/>
<keyword evidence="5" id="KW-1185">Reference proteome</keyword>
<feature type="region of interest" description="Disordered" evidence="3">
    <location>
        <begin position="300"/>
        <end position="394"/>
    </location>
</feature>
<dbReference type="OrthoDB" id="271595at2759"/>
<reference evidence="4 5" key="1">
    <citation type="journal article" date="2003" name="Nature">
        <title>The genome sequence of the filamentous fungus Neurospora crassa.</title>
        <authorList>
            <person name="Galagan J.E."/>
            <person name="Calvo S.E."/>
            <person name="Borkovich K.A."/>
            <person name="Selker E.U."/>
            <person name="Read N.D."/>
            <person name="Jaffe D."/>
            <person name="FitzHugh W."/>
            <person name="Ma L.J."/>
            <person name="Smirnov S."/>
            <person name="Purcell S."/>
            <person name="Rehman B."/>
            <person name="Elkins T."/>
            <person name="Engels R."/>
            <person name="Wang S."/>
            <person name="Nielsen C.B."/>
            <person name="Butler J."/>
            <person name="Endrizzi M."/>
            <person name="Qui D."/>
            <person name="Ianakiev P."/>
            <person name="Bell-Pedersen D."/>
            <person name="Nelson M.A."/>
            <person name="Werner-Washburne M."/>
            <person name="Selitrennikoff C.P."/>
            <person name="Kinsey J.A."/>
            <person name="Braun E.L."/>
            <person name="Zelter A."/>
            <person name="Schulte U."/>
            <person name="Kothe G.O."/>
            <person name="Jedd G."/>
            <person name="Mewes W."/>
            <person name="Staben C."/>
            <person name="Marcotte E."/>
            <person name="Greenberg D."/>
            <person name="Roy A."/>
            <person name="Foley K."/>
            <person name="Naylor J."/>
            <person name="Stange-Thomann N."/>
            <person name="Barrett R."/>
            <person name="Gnerre S."/>
            <person name="Kamal M."/>
            <person name="Kamvysselis M."/>
            <person name="Mauceli E."/>
            <person name="Bielke C."/>
            <person name="Rudd S."/>
            <person name="Frishman D."/>
            <person name="Krystofova S."/>
            <person name="Rasmussen C."/>
            <person name="Metzenberg R.L."/>
            <person name="Perkins D.D."/>
            <person name="Kroken S."/>
            <person name="Cogoni C."/>
            <person name="Macino G."/>
            <person name="Catcheside D."/>
            <person name="Li W."/>
            <person name="Pratt R.J."/>
            <person name="Osmani S.A."/>
            <person name="DeSouza C.P."/>
            <person name="Glass L."/>
            <person name="Orbach M.J."/>
            <person name="Berglund J.A."/>
            <person name="Voelker R."/>
            <person name="Yarden O."/>
            <person name="Plamann M."/>
            <person name="Seiler S."/>
            <person name="Dunlap J."/>
            <person name="Radford A."/>
            <person name="Aramayo R."/>
            <person name="Natvig D.O."/>
            <person name="Alex L.A."/>
            <person name="Mannhaupt G."/>
            <person name="Ebbole D.J."/>
            <person name="Freitag M."/>
            <person name="Paulsen I."/>
            <person name="Sachs M.S."/>
            <person name="Lander E.S."/>
            <person name="Nusbaum C."/>
            <person name="Birren B."/>
        </authorList>
    </citation>
    <scope>NUCLEOTIDE SEQUENCE [LARGE SCALE GENOMIC DNA]</scope>
    <source>
        <strain evidence="5">ATCC 24698 / 74-OR23-1A / CBS 708.71 / DSM 1257 / FGSC 987</strain>
    </source>
</reference>
<proteinExistence type="predicted"/>
<dbReference type="GO" id="GO:0005737">
    <property type="term" value="C:cytoplasm"/>
    <property type="evidence" value="ECO:0000318"/>
    <property type="project" value="GO_Central"/>
</dbReference>
<feature type="compositionally biased region" description="Low complexity" evidence="3">
    <location>
        <begin position="30"/>
        <end position="46"/>
    </location>
</feature>
<evidence type="ECO:0000256" key="2">
    <source>
        <dbReference type="ARBA" id="ARBA00022679"/>
    </source>
</evidence>
<evidence type="ECO:0000313" key="4">
    <source>
        <dbReference type="EMBL" id="EAA27675.1"/>
    </source>
</evidence>
<protein>
    <submittedName>
        <fullName evidence="4">tRNA methyltransferase</fullName>
    </submittedName>
</protein>
<feature type="region of interest" description="Disordered" evidence="3">
    <location>
        <begin position="177"/>
        <end position="206"/>
    </location>
</feature>
<organism evidence="4 5">
    <name type="scientific">Neurospora crassa (strain ATCC 24698 / 74-OR23-1A / CBS 708.71 / DSM 1257 / FGSC 987)</name>
    <dbReference type="NCBI Taxonomy" id="367110"/>
    <lineage>
        <taxon>Eukaryota</taxon>
        <taxon>Fungi</taxon>
        <taxon>Dikarya</taxon>
        <taxon>Ascomycota</taxon>
        <taxon>Pezizomycotina</taxon>
        <taxon>Sordariomycetes</taxon>
        <taxon>Sordariomycetidae</taxon>
        <taxon>Sordariales</taxon>
        <taxon>Sordariaceae</taxon>
        <taxon>Neurospora</taxon>
    </lineage>
</organism>
<dbReference type="GO" id="GO:0030488">
    <property type="term" value="P:tRNA methylation"/>
    <property type="evidence" value="ECO:0000318"/>
    <property type="project" value="GO_Central"/>
</dbReference>
<dbReference type="RefSeq" id="XP_956911.1">
    <property type="nucleotide sequence ID" value="XM_951818.2"/>
</dbReference>
<dbReference type="PANTHER" id="PTHR13069:SF21">
    <property type="entry name" value="ALKYLATED DNA REPAIR PROTEIN ALKB HOMOLOG 8"/>
    <property type="match status" value="1"/>
</dbReference>
<dbReference type="Proteomes" id="UP000001805">
    <property type="component" value="Chromosome 6, Linkage Group II"/>
</dbReference>
<dbReference type="InterPro" id="IPR029063">
    <property type="entry name" value="SAM-dependent_MTases_sf"/>
</dbReference>
<dbReference type="SUPFAM" id="SSF53335">
    <property type="entry name" value="S-adenosyl-L-methionine-dependent methyltransferases"/>
    <property type="match status" value="1"/>
</dbReference>
<dbReference type="GO" id="GO:0002098">
    <property type="term" value="P:tRNA wobble uridine modification"/>
    <property type="evidence" value="ECO:0000318"/>
    <property type="project" value="GO_Central"/>
</dbReference>
<feature type="region of interest" description="Disordered" evidence="3">
    <location>
        <begin position="30"/>
        <end position="72"/>
    </location>
</feature>
<accession>Q1K5G8</accession>
<keyword evidence="2" id="KW-0808">Transferase</keyword>
<dbReference type="Pfam" id="PF13489">
    <property type="entry name" value="Methyltransf_23"/>
    <property type="match status" value="1"/>
</dbReference>
<evidence type="ECO:0000256" key="1">
    <source>
        <dbReference type="ARBA" id="ARBA00022603"/>
    </source>
</evidence>
<dbReference type="STRING" id="367110.Q1K5G8"/>
<dbReference type="AlphaFoldDB" id="Q1K5G8"/>
<feature type="compositionally biased region" description="Basic residues" evidence="3">
    <location>
        <begin position="307"/>
        <end position="321"/>
    </location>
</feature>
<feature type="compositionally biased region" description="Low complexity" evidence="3">
    <location>
        <begin position="369"/>
        <end position="380"/>
    </location>
</feature>
<dbReference type="KEGG" id="ncr:NCU01705"/>
<dbReference type="EMBL" id="CM002237">
    <property type="protein sequence ID" value="EAA27675.1"/>
    <property type="molecule type" value="Genomic_DNA"/>
</dbReference>
<dbReference type="GO" id="GO:0005634">
    <property type="term" value="C:nucleus"/>
    <property type="evidence" value="ECO:0000318"/>
    <property type="project" value="GO_Central"/>
</dbReference>
<evidence type="ECO:0000256" key="3">
    <source>
        <dbReference type="SAM" id="MobiDB-lite"/>
    </source>
</evidence>
<sequence length="476" mass="50412">MGSHSLPSASAADAVAKLAAAEALKSTAASAASAASAPGSSTETASRTAQGASAAGDAGPVTAVPSSDTPSVAVDPEAEAEAYERANVHNVYEAIAPHFSATRYKPWPAVAQFLHAQQPGYVGLDVGCGNGKYLGVNKNVFMVGSDRSANLVAHANERVKELQKAQQQQPLAEVVRARIGGSKKEKKQKQEVPTGGERESEAPNAVIGKETGSEVAVANDVLVADGLSLPFREGRADFAICIAVIHHMSTRTRRQEAIRQLLKCVRPGGQVMVYVWALEQGESRRGWDEGGEQDLLVPWVLKSQQPKPKKEKQPKASKQKQKWPQQQQQQQQQQQTHEQANTPMQQQNHDSTEPQEAITAKNVGEKGATPTSSSILSPSSVPKDASMTIGGGTGAGVTEPASAAAAAVAGPDAKTDTGDAAANADAVFQRYYHLYRNGELEEDVLAARGAVVMSGYERDNWWVVATHATNDDTLQD</sequence>
<dbReference type="CDD" id="cd02440">
    <property type="entry name" value="AdoMet_MTases"/>
    <property type="match status" value="1"/>
</dbReference>
<dbReference type="FunCoup" id="Q1K5G8">
    <property type="interactions" value="40"/>
</dbReference>
<feature type="compositionally biased region" description="Polar residues" evidence="3">
    <location>
        <begin position="336"/>
        <end position="349"/>
    </location>
</feature>
<keyword evidence="1 4" id="KW-0489">Methyltransferase</keyword>
<feature type="compositionally biased region" description="Low complexity" evidence="3">
    <location>
        <begin position="322"/>
        <end position="335"/>
    </location>
</feature>
<dbReference type="GO" id="GO:0000049">
    <property type="term" value="F:tRNA binding"/>
    <property type="evidence" value="ECO:0000318"/>
    <property type="project" value="GO_Central"/>
</dbReference>
<dbReference type="HOGENOM" id="CLU_029501_2_0_1"/>
<dbReference type="InterPro" id="IPR051422">
    <property type="entry name" value="AlkB_tRNA_MeTrf/Diox"/>
</dbReference>
<dbReference type="InParanoid" id="Q1K5G8"/>
<evidence type="ECO:0000313" key="5">
    <source>
        <dbReference type="Proteomes" id="UP000001805"/>
    </source>
</evidence>
<dbReference type="GeneID" id="3873033"/>
<dbReference type="VEuPathDB" id="FungiDB:NCU01705"/>
<dbReference type="PANTHER" id="PTHR13069">
    <property type="entry name" value="ALKYLATED DNA REPAIR PROTEIN ALKB HOMOLOG 8"/>
    <property type="match status" value="1"/>
</dbReference>
<dbReference type="GO" id="GO:0106335">
    <property type="term" value="F:tRNA (5-carboxymethyluridine(34)-5-O)-methyltransferase activity"/>
    <property type="evidence" value="ECO:0000318"/>
    <property type="project" value="GO_Central"/>
</dbReference>
<name>Q1K5G8_NEUCR</name>
<dbReference type="Gene3D" id="3.40.50.150">
    <property type="entry name" value="Vaccinia Virus protein VP39"/>
    <property type="match status" value="2"/>
</dbReference>
<gene>
    <name evidence="4" type="ORF">NCU01705</name>
</gene>